<evidence type="ECO:0000313" key="2">
    <source>
        <dbReference type="EMBL" id="OMJ30339.1"/>
    </source>
</evidence>
<accession>A0A1R1YTX0</accession>
<comment type="caution">
    <text evidence="2">The sequence shown here is derived from an EMBL/GenBank/DDBJ whole genome shotgun (WGS) entry which is preliminary data.</text>
</comment>
<organism evidence="2 3">
    <name type="scientific">Smittium culicis</name>
    <dbReference type="NCBI Taxonomy" id="133412"/>
    <lineage>
        <taxon>Eukaryota</taxon>
        <taxon>Fungi</taxon>
        <taxon>Fungi incertae sedis</taxon>
        <taxon>Zoopagomycota</taxon>
        <taxon>Kickxellomycotina</taxon>
        <taxon>Harpellomycetes</taxon>
        <taxon>Harpellales</taxon>
        <taxon>Legeriomycetaceae</taxon>
        <taxon>Smittium</taxon>
    </lineage>
</organism>
<dbReference type="EMBL" id="LSSM01000027">
    <property type="protein sequence ID" value="OMJ30339.1"/>
    <property type="molecule type" value="Genomic_DNA"/>
</dbReference>
<evidence type="ECO:0000313" key="3">
    <source>
        <dbReference type="Proteomes" id="UP000187429"/>
    </source>
</evidence>
<gene>
    <name evidence="2" type="ORF">AYI69_g135</name>
</gene>
<dbReference type="Proteomes" id="UP000187429">
    <property type="component" value="Unassembled WGS sequence"/>
</dbReference>
<protein>
    <submittedName>
        <fullName evidence="2">Uncharacterized protein</fullName>
    </submittedName>
</protein>
<keyword evidence="3" id="KW-1185">Reference proteome</keyword>
<keyword evidence="1" id="KW-0472">Membrane</keyword>
<dbReference type="AlphaFoldDB" id="A0A1R1YTX0"/>
<proteinExistence type="predicted"/>
<reference evidence="3" key="1">
    <citation type="submission" date="2017-01" db="EMBL/GenBank/DDBJ databases">
        <authorList>
            <person name="Wang Y."/>
            <person name="White M."/>
            <person name="Kvist S."/>
            <person name="Moncalvo J.-M."/>
        </authorList>
    </citation>
    <scope>NUCLEOTIDE SEQUENCE [LARGE SCALE GENOMIC DNA]</scope>
    <source>
        <strain evidence="3">ID-206-W2</strain>
    </source>
</reference>
<keyword evidence="1" id="KW-0812">Transmembrane</keyword>
<sequence>MYVSLQFLSYCVSQLSLLASLLLASHSLARLNSSFRLPASRLSSICAHFLPIPAQSHALVLAAVRVSPALCTAIALIIGCVYSFAAGLAWLAAPIAVSAATLLAQSLFDESLGLISDLSSIKYKSKSA</sequence>
<feature type="transmembrane region" description="Helical" evidence="1">
    <location>
        <begin position="88"/>
        <end position="108"/>
    </location>
</feature>
<name>A0A1R1YTX0_9FUNG</name>
<keyword evidence="1" id="KW-1133">Transmembrane helix</keyword>
<evidence type="ECO:0000256" key="1">
    <source>
        <dbReference type="SAM" id="Phobius"/>
    </source>
</evidence>
<feature type="transmembrane region" description="Helical" evidence="1">
    <location>
        <begin position="58"/>
        <end position="81"/>
    </location>
</feature>